<dbReference type="InterPro" id="IPR049552">
    <property type="entry name" value="PKS_DH_N"/>
</dbReference>
<dbReference type="Pfam" id="PF21089">
    <property type="entry name" value="PKS_DH_N"/>
    <property type="match status" value="1"/>
</dbReference>
<dbReference type="SUPFAM" id="SSF47336">
    <property type="entry name" value="ACP-like"/>
    <property type="match status" value="1"/>
</dbReference>
<dbReference type="GO" id="GO:0030639">
    <property type="term" value="P:polyketide biosynthetic process"/>
    <property type="evidence" value="ECO:0007669"/>
    <property type="project" value="UniProtKB-ARBA"/>
</dbReference>
<dbReference type="InterPro" id="IPR014031">
    <property type="entry name" value="Ketoacyl_synth_C"/>
</dbReference>
<dbReference type="Pfam" id="PF00109">
    <property type="entry name" value="ketoacyl-synt"/>
    <property type="match status" value="1"/>
</dbReference>
<dbReference type="SUPFAM" id="SSF55048">
    <property type="entry name" value="Probable ACP-binding domain of malonyl-CoA ACP transacylase"/>
    <property type="match status" value="1"/>
</dbReference>
<dbReference type="CDD" id="cd05195">
    <property type="entry name" value="enoyl_red"/>
    <property type="match status" value="1"/>
</dbReference>
<dbReference type="InterPro" id="IPR042104">
    <property type="entry name" value="PKS_dehydratase_sf"/>
</dbReference>
<dbReference type="PROSITE" id="PS00012">
    <property type="entry name" value="PHOSPHOPANTETHEINE"/>
    <property type="match status" value="1"/>
</dbReference>
<dbReference type="Pfam" id="PF13602">
    <property type="entry name" value="ADH_zinc_N_2"/>
    <property type="match status" value="1"/>
</dbReference>
<keyword evidence="3" id="KW-0808">Transferase</keyword>
<evidence type="ECO:0000259" key="8">
    <source>
        <dbReference type="PROSITE" id="PS52004"/>
    </source>
</evidence>
<sequence>MNFNETPNGGAHSSISSASKSSNDTDDYLRPQPKQCQVPIAIIGMACRLPGHCNSPQALWNFLKRGGIAANNPPDSRFSLSGHYSKDQKPRTMRTPGGMFLEDWDPALFDGQFFNINKVECVAMDPQQRQLLEVAYECLENAGVPMESLSGQAIGCLVGADENGKSTSRDKIDLPYVAEIGELHYEILQARDPEDQPESASVGFLARCALANRISHWLDITGPSMTIDTACSSSLTAIDAACRYLDTYQADGMIVGGAKLWITPEHNEVSGPMRTAFSSTGKCHSFDAKADGYVKGEAINVMFLKRYDDAVRDGDPIRAVIRGTASNHCGHTPGMASPSSEAQAAAIRTAYANAGIENFNDTGFLECHGTGTLAGDPIELAGAASVFAKTREEGQELAIGSIKSNIGHSEAAAGISGLLKAVLAIERGEIPGNPTFLTPNPNIDFHALRIRASKKTIQWPTQAKRRASVNSFGVGGANAHVVLEAAEHLHPRHVFSYGQKNDFLEEEIVQSPKPTLLVFSANDEQGLKGNIKLLSSHLINLAVSVDMADLAYTLSERRTHHYHRGFALTRSKSIDSESVITGTKHSSPPKIAFVFTGQGAQWSEMGLDLVNNFPAAKEVIQRLDNVLQSLSSPPSWSLLRELMEPRSTETLREPEFSQPLVTALQLAILQIMKDWNIRAERVVGHSSGEIAAAAAAGLITSDEAIKIAYYRGQSAKKVTNKSPLGMLAVGISAEDIGQYLDPSDSTVQIACYNSPSSLTLSGEVSALEKIMHRLKEDTHFARMLLVDLAYHSHYMAEIGEVYEQMLLENCFEPCKCERELKLSKSGRTKMYSSVTGQLVNGLPDAAYWKSNMVSPVKFSHATTELLQDQDGPKFLIEIGPSNALSGPISQIKKALSGTAANGQYTSTLKRGPDALLPLFDVAGRLFLAGGSVNLHAVNHSDSTIKPSVVIDLPNYSWNHSTSYWHETIASKDWRFKKFINHDLLGSKMNGTPWDSPVFKKTLKLTDLPWVLDHKMANQLIFPGSGFIAMAVEAIYQTTTVTEWMGKKPARYRYRLRDIKFSQGLVAGNEDAELRLMLSLTPVSESTRSWFKFKVSSLKEATWTEHSTGLIRIETDYQDTPAPAGAVEPLMLATPGRSWYKPLADIGHGYGPAFQKHLTVESTIGKRQSRSSISLKAPIKSLYGESSYPMHPTCIDGCFQTVLPPMWEGDRTNIDAVLVPSVIGSLVITGGKEQSTEAISVASTHYLGVGPTDAPTSYGADCAVYEPASGALLFEMSGLRTVQLETSKDDEGKHTFMRLSWDADISMLLSNPKPDLQRFLKNKQWQPQTISRIDSATEVDALQPEIEIQNIMNLIAHKNPTLTVLELNSDPNDMTSLWLRGGTSSVSPIRVACSQYHLASSDPNTLISAQEKYSSHTPSTTFSLFSTTEAQSIVTDVSFDLVVVKLAGSLSENSVQAILNSTRKSVQDQGLILVIGSGSPSNGKVIEAGLKGIGFGGIHSLDGSVYLCQGEVALPNGHTNPRPAISHISLLEPSRNTHSTITHALRDGGWNVQTYAQPLQDIKSGQTVLILDELSESVMDRLDARQWQVLQHLIQMECKILWLTSGAQLDVTHPTKAAINGFFRVLRAEEPLLQLVTLDLDPSSDSVDIPAVEKCLEIICQSKPEHNVESEFVERGGVVYISRVLPDTVLTDLQSDETSSRKTDVVNLRSSKSPIALRIERHGDFESIHYGETSPEASPLQDGCIEVELFAAGMSFKDVAIATGTVPGTLGAEGAGVVTRVSSGVTSLKAGQRVVVFDKGSFANHIQTTRERVHHIPDDMTFEEASTLCSSYLTAIYSLIDMAHLNKGQSVLIHSAAGGVGMAAIQLCQYLGAQIYATVGTYEKRQFLKSTFGLTDKRIYSSKTIDFAKHILSATEGKGVDVILNSLSGDLLDESWRVLADRGTMVDIGKKDIVSRNNISMEPFDRNTSFRAIDMSHERTPDHLVSRLMSKLFELFEGGHVKPITPVHRFSFSDIATAIRFMRDGTHIGKVVISDGPEKEIKVPVRRAPKSLHLRSDVCYLIVGGLKGLCGSLAIYLAKSGAKHVAVISRSGHNDEKSRAVVKQIEALGCQIDLLSGDVAVMGDVERAFRQTSAPIAGIIQGAMVLRDRTFSSMSIDEYHGAVKCKIQGTWNLHNAAQDLKLELDFFTMLSSISGLVGSKGQANYAAANVFLDNFATYRHQLGRPACSVDLGVIEDVGYIFERDGMQEKLDTSIWTGINERLLRKILYFSILRQQGDSVGAKVSTQIITGIPMPQPEDSQLVHDARFSALFSRAGGDGEGANSDGSGLRDVKTMISLLRSKAMDPAARLPATVDIVNKCLTRILRLSDPMETGRPLSMYGIDSLAAVEARNWIRAELGVVVVLLDILSASSLVGLCEKIVSKLTIS</sequence>
<dbReference type="InterPro" id="IPR016039">
    <property type="entry name" value="Thiolase-like"/>
</dbReference>
<dbReference type="FunFam" id="3.40.50.720:FF:000209">
    <property type="entry name" value="Polyketide synthase Pks12"/>
    <property type="match status" value="1"/>
</dbReference>
<dbReference type="SUPFAM" id="SSF51735">
    <property type="entry name" value="NAD(P)-binding Rossmann-fold domains"/>
    <property type="match status" value="3"/>
</dbReference>
<dbReference type="InterPro" id="IPR032821">
    <property type="entry name" value="PKS_assoc"/>
</dbReference>
<dbReference type="Pfam" id="PF00698">
    <property type="entry name" value="Acyl_transf_1"/>
    <property type="match status" value="1"/>
</dbReference>
<feature type="region of interest" description="N-terminal hotdog fold" evidence="5">
    <location>
        <begin position="981"/>
        <end position="1117"/>
    </location>
</feature>
<dbReference type="PROSITE" id="PS50075">
    <property type="entry name" value="CARRIER"/>
    <property type="match status" value="1"/>
</dbReference>
<dbReference type="InterPro" id="IPR020807">
    <property type="entry name" value="PKS_DH"/>
</dbReference>
<dbReference type="InterPro" id="IPR020841">
    <property type="entry name" value="PKS_Beta-ketoAc_synthase_dom"/>
</dbReference>
<dbReference type="Gene3D" id="3.90.180.10">
    <property type="entry name" value="Medium-chain alcohol dehydrogenases, catalytic domain"/>
    <property type="match status" value="1"/>
</dbReference>
<organism evidence="10 11">
    <name type="scientific">Lachnellula suecica</name>
    <dbReference type="NCBI Taxonomy" id="602035"/>
    <lineage>
        <taxon>Eukaryota</taxon>
        <taxon>Fungi</taxon>
        <taxon>Dikarya</taxon>
        <taxon>Ascomycota</taxon>
        <taxon>Pezizomycotina</taxon>
        <taxon>Leotiomycetes</taxon>
        <taxon>Helotiales</taxon>
        <taxon>Lachnaceae</taxon>
        <taxon>Lachnellula</taxon>
    </lineage>
</organism>
<keyword evidence="11" id="KW-1185">Reference proteome</keyword>
<accession>A0A8T9CCP4</accession>
<gene>
    <name evidence="10" type="primary">af370</name>
    <name evidence="10" type="ORF">LSUE1_G003662</name>
</gene>
<dbReference type="InterPro" id="IPR016035">
    <property type="entry name" value="Acyl_Trfase/lysoPLipase"/>
</dbReference>
<dbReference type="Pfam" id="PF00550">
    <property type="entry name" value="PP-binding"/>
    <property type="match status" value="1"/>
</dbReference>
<dbReference type="PROSITE" id="PS52019">
    <property type="entry name" value="PKS_MFAS_DH"/>
    <property type="match status" value="1"/>
</dbReference>
<dbReference type="InterPro" id="IPR014043">
    <property type="entry name" value="Acyl_transferase_dom"/>
</dbReference>
<dbReference type="Gene3D" id="3.40.50.720">
    <property type="entry name" value="NAD(P)-binding Rossmann-like Domain"/>
    <property type="match status" value="2"/>
</dbReference>
<dbReference type="InterPro" id="IPR049551">
    <property type="entry name" value="PKS_DH_C"/>
</dbReference>
<dbReference type="SMART" id="SM00822">
    <property type="entry name" value="PKS_KR"/>
    <property type="match status" value="1"/>
</dbReference>
<comment type="caution">
    <text evidence="10">The sequence shown here is derived from an EMBL/GenBank/DDBJ whole genome shotgun (WGS) entry which is preliminary data.</text>
</comment>
<feature type="compositionally biased region" description="Low complexity" evidence="6">
    <location>
        <begin position="13"/>
        <end position="22"/>
    </location>
</feature>
<keyword evidence="1" id="KW-0596">Phosphopantetheine</keyword>
<evidence type="ECO:0000259" key="7">
    <source>
        <dbReference type="PROSITE" id="PS50075"/>
    </source>
</evidence>
<dbReference type="InterPro" id="IPR057326">
    <property type="entry name" value="KR_dom"/>
</dbReference>
<dbReference type="GO" id="GO:0004315">
    <property type="term" value="F:3-oxoacyl-[acyl-carrier-protein] synthase activity"/>
    <property type="evidence" value="ECO:0007669"/>
    <property type="project" value="InterPro"/>
</dbReference>
<dbReference type="GO" id="GO:0031177">
    <property type="term" value="F:phosphopantetheine binding"/>
    <property type="evidence" value="ECO:0007669"/>
    <property type="project" value="InterPro"/>
</dbReference>
<evidence type="ECO:0000259" key="9">
    <source>
        <dbReference type="PROSITE" id="PS52019"/>
    </source>
</evidence>
<dbReference type="Pfam" id="PF02801">
    <property type="entry name" value="Ketoacyl-synt_C"/>
    <property type="match status" value="1"/>
</dbReference>
<dbReference type="InterPro" id="IPR020843">
    <property type="entry name" value="ER"/>
</dbReference>
<dbReference type="EMBL" id="QGMK01000241">
    <property type="protein sequence ID" value="TVY83046.1"/>
    <property type="molecule type" value="Genomic_DNA"/>
</dbReference>
<dbReference type="SMART" id="SM00827">
    <property type="entry name" value="PKS_AT"/>
    <property type="match status" value="1"/>
</dbReference>
<dbReference type="Gene3D" id="3.40.366.10">
    <property type="entry name" value="Malonyl-Coenzyme A Acyl Carrier Protein, domain 2"/>
    <property type="match status" value="1"/>
</dbReference>
<protein>
    <submittedName>
        <fullName evidence="10">Fumagillin dodecapentaenoate synthase</fullName>
    </submittedName>
</protein>
<dbReference type="InterPro" id="IPR006162">
    <property type="entry name" value="Ppantetheine_attach_site"/>
</dbReference>
<dbReference type="Gene3D" id="3.40.47.10">
    <property type="match status" value="1"/>
</dbReference>
<dbReference type="SMART" id="SM00826">
    <property type="entry name" value="PKS_DH"/>
    <property type="match status" value="1"/>
</dbReference>
<dbReference type="InterPro" id="IPR050091">
    <property type="entry name" value="PKS_NRPS_Biosynth_Enz"/>
</dbReference>
<dbReference type="SMART" id="SM00829">
    <property type="entry name" value="PKS_ER"/>
    <property type="match status" value="1"/>
</dbReference>
<feature type="active site" description="Proton donor; for dehydratase activity" evidence="5">
    <location>
        <position position="1195"/>
    </location>
</feature>
<dbReference type="InterPro" id="IPR018201">
    <property type="entry name" value="Ketoacyl_synth_AS"/>
</dbReference>
<dbReference type="InterPro" id="IPR011032">
    <property type="entry name" value="GroES-like_sf"/>
</dbReference>
<dbReference type="Pfam" id="PF08659">
    <property type="entry name" value="KR"/>
    <property type="match status" value="1"/>
</dbReference>
<dbReference type="Pfam" id="PF08240">
    <property type="entry name" value="ADH_N"/>
    <property type="match status" value="1"/>
</dbReference>
<evidence type="ECO:0000256" key="6">
    <source>
        <dbReference type="SAM" id="MobiDB-lite"/>
    </source>
</evidence>
<dbReference type="PANTHER" id="PTHR43775:SF18">
    <property type="entry name" value="ENZYME, PUTATIVE (JCVI)-RELATED"/>
    <property type="match status" value="1"/>
</dbReference>
<dbReference type="InterPro" id="IPR036736">
    <property type="entry name" value="ACP-like_sf"/>
</dbReference>
<evidence type="ECO:0000313" key="11">
    <source>
        <dbReference type="Proteomes" id="UP000469558"/>
    </source>
</evidence>
<dbReference type="Pfam" id="PF14765">
    <property type="entry name" value="PS-DH"/>
    <property type="match status" value="1"/>
</dbReference>
<dbReference type="InterPro" id="IPR013154">
    <property type="entry name" value="ADH-like_N"/>
</dbReference>
<keyword evidence="4" id="KW-0511">Multifunctional enzyme</keyword>
<evidence type="ECO:0000256" key="5">
    <source>
        <dbReference type="PROSITE-ProRule" id="PRU01363"/>
    </source>
</evidence>
<dbReference type="Gene3D" id="3.10.129.110">
    <property type="entry name" value="Polyketide synthase dehydratase"/>
    <property type="match status" value="1"/>
</dbReference>
<dbReference type="Pfam" id="PF16197">
    <property type="entry name" value="KAsynt_C_assoc"/>
    <property type="match status" value="1"/>
</dbReference>
<dbReference type="SMART" id="SM00825">
    <property type="entry name" value="PKS_KS"/>
    <property type="match status" value="1"/>
</dbReference>
<dbReference type="Proteomes" id="UP000469558">
    <property type="component" value="Unassembled WGS sequence"/>
</dbReference>
<dbReference type="PROSITE" id="PS00606">
    <property type="entry name" value="KS3_1"/>
    <property type="match status" value="1"/>
</dbReference>
<feature type="domain" description="Ketosynthase family 3 (KS3)" evidence="8">
    <location>
        <begin position="37"/>
        <end position="485"/>
    </location>
</feature>
<evidence type="ECO:0000256" key="1">
    <source>
        <dbReference type="ARBA" id="ARBA00022450"/>
    </source>
</evidence>
<dbReference type="InterPro" id="IPR001227">
    <property type="entry name" value="Ac_transferase_dom_sf"/>
</dbReference>
<feature type="domain" description="PKS/mFAS DH" evidence="9">
    <location>
        <begin position="981"/>
        <end position="1289"/>
    </location>
</feature>
<dbReference type="InterPro" id="IPR056501">
    <property type="entry name" value="NAD-bd_HRPKS_sdrA"/>
</dbReference>
<dbReference type="InterPro" id="IPR014030">
    <property type="entry name" value="Ketoacyl_synth_N"/>
</dbReference>
<reference evidence="10 11" key="1">
    <citation type="submission" date="2018-05" db="EMBL/GenBank/DDBJ databases">
        <title>Genome sequencing and assembly of the regulated plant pathogen Lachnellula willkommii and related sister species for the development of diagnostic species identification markers.</title>
        <authorList>
            <person name="Giroux E."/>
            <person name="Bilodeau G."/>
        </authorList>
    </citation>
    <scope>NUCLEOTIDE SEQUENCE [LARGE SCALE GENOMIC DNA]</scope>
    <source>
        <strain evidence="10 11">CBS 268.59</strain>
    </source>
</reference>
<dbReference type="GO" id="GO:0016491">
    <property type="term" value="F:oxidoreductase activity"/>
    <property type="evidence" value="ECO:0007669"/>
    <property type="project" value="InterPro"/>
</dbReference>
<dbReference type="InterPro" id="IPR049900">
    <property type="entry name" value="PKS_mFAS_DH"/>
</dbReference>
<dbReference type="PROSITE" id="PS52004">
    <property type="entry name" value="KS3_2"/>
    <property type="match status" value="1"/>
</dbReference>
<dbReference type="GO" id="GO:1901336">
    <property type="term" value="P:lactone biosynthetic process"/>
    <property type="evidence" value="ECO:0007669"/>
    <property type="project" value="UniProtKB-ARBA"/>
</dbReference>
<dbReference type="CDD" id="cd00833">
    <property type="entry name" value="PKS"/>
    <property type="match status" value="1"/>
</dbReference>
<dbReference type="InterPro" id="IPR036291">
    <property type="entry name" value="NAD(P)-bd_dom_sf"/>
</dbReference>
<dbReference type="PANTHER" id="PTHR43775">
    <property type="entry name" value="FATTY ACID SYNTHASE"/>
    <property type="match status" value="1"/>
</dbReference>
<dbReference type="SUPFAM" id="SSF50129">
    <property type="entry name" value="GroES-like"/>
    <property type="match status" value="1"/>
</dbReference>
<feature type="domain" description="Carrier" evidence="7">
    <location>
        <begin position="2346"/>
        <end position="2422"/>
    </location>
</feature>
<dbReference type="GO" id="GO:0004312">
    <property type="term" value="F:fatty acid synthase activity"/>
    <property type="evidence" value="ECO:0007669"/>
    <property type="project" value="TreeGrafter"/>
</dbReference>
<keyword evidence="2" id="KW-0597">Phosphoprotein</keyword>
<evidence type="ECO:0000256" key="3">
    <source>
        <dbReference type="ARBA" id="ARBA00022679"/>
    </source>
</evidence>
<dbReference type="Pfam" id="PF23114">
    <property type="entry name" value="NAD-bd_HRPKS_sdrA"/>
    <property type="match status" value="1"/>
</dbReference>
<dbReference type="OrthoDB" id="329835at2759"/>
<name>A0A8T9CCP4_9HELO</name>
<dbReference type="GO" id="GO:0006633">
    <property type="term" value="P:fatty acid biosynthetic process"/>
    <property type="evidence" value="ECO:0007669"/>
    <property type="project" value="InterPro"/>
</dbReference>
<evidence type="ECO:0000256" key="2">
    <source>
        <dbReference type="ARBA" id="ARBA00022553"/>
    </source>
</evidence>
<feature type="region of interest" description="C-terminal hotdog fold" evidence="5">
    <location>
        <begin position="1130"/>
        <end position="1289"/>
    </location>
</feature>
<evidence type="ECO:0000313" key="10">
    <source>
        <dbReference type="EMBL" id="TVY83046.1"/>
    </source>
</evidence>
<dbReference type="SUPFAM" id="SSF52151">
    <property type="entry name" value="FabD/lysophospholipase-like"/>
    <property type="match status" value="1"/>
</dbReference>
<dbReference type="InterPro" id="IPR009081">
    <property type="entry name" value="PP-bd_ACP"/>
</dbReference>
<dbReference type="SMART" id="SM00823">
    <property type="entry name" value="PKS_PP"/>
    <property type="match status" value="1"/>
</dbReference>
<dbReference type="SUPFAM" id="SSF53901">
    <property type="entry name" value="Thiolase-like"/>
    <property type="match status" value="1"/>
</dbReference>
<dbReference type="InterPro" id="IPR020806">
    <property type="entry name" value="PKS_PP-bd"/>
</dbReference>
<dbReference type="InterPro" id="IPR013968">
    <property type="entry name" value="PKS_KR"/>
</dbReference>
<feature type="active site" description="Proton acceptor; for dehydratase activity" evidence="5">
    <location>
        <position position="1013"/>
    </location>
</feature>
<feature type="region of interest" description="Disordered" evidence="6">
    <location>
        <begin position="1"/>
        <end position="31"/>
    </location>
</feature>
<evidence type="ECO:0000256" key="4">
    <source>
        <dbReference type="ARBA" id="ARBA00023268"/>
    </source>
</evidence>
<proteinExistence type="predicted"/>
<dbReference type="Gene3D" id="1.10.1200.10">
    <property type="entry name" value="ACP-like"/>
    <property type="match status" value="1"/>
</dbReference>
<dbReference type="InterPro" id="IPR016036">
    <property type="entry name" value="Malonyl_transacylase_ACP-bd"/>
</dbReference>